<dbReference type="Proteomes" id="UP000015346">
    <property type="component" value="Unassembled WGS sequence"/>
</dbReference>
<feature type="region of interest" description="Disordered" evidence="4">
    <location>
        <begin position="298"/>
        <end position="328"/>
    </location>
</feature>
<dbReference type="PANTHER" id="PTHR43095">
    <property type="entry name" value="SUGAR KINASE"/>
    <property type="match status" value="1"/>
</dbReference>
<reference evidence="6 7" key="1">
    <citation type="journal article" date="2013" name="Stand. Genomic Sci.">
        <title>Genome sequence of the reddish-pigmented Rubellimicrobium thermophilum type strain (DSM 16684(T)), a member of the Roseobacter clade.</title>
        <authorList>
            <person name="Fiebig A."/>
            <person name="Riedel T."/>
            <person name="Gronow S."/>
            <person name="Petersen J."/>
            <person name="Klenk H.P."/>
            <person name="Goker M."/>
        </authorList>
    </citation>
    <scope>NUCLEOTIDE SEQUENCE [LARGE SCALE GENOMIC DNA]</scope>
    <source>
        <strain evidence="6 7">DSM 16684</strain>
    </source>
</reference>
<feature type="domain" description="Carbohydrate kinase FGGY N-terminal" evidence="5">
    <location>
        <begin position="2"/>
        <end position="174"/>
    </location>
</feature>
<evidence type="ECO:0000256" key="4">
    <source>
        <dbReference type="SAM" id="MobiDB-lite"/>
    </source>
</evidence>
<keyword evidence="7" id="KW-1185">Reference proteome</keyword>
<organism evidence="6 7">
    <name type="scientific">Rubellimicrobium thermophilum DSM 16684</name>
    <dbReference type="NCBI Taxonomy" id="1123069"/>
    <lineage>
        <taxon>Bacteria</taxon>
        <taxon>Pseudomonadati</taxon>
        <taxon>Pseudomonadota</taxon>
        <taxon>Alphaproteobacteria</taxon>
        <taxon>Rhodobacterales</taxon>
        <taxon>Roseobacteraceae</taxon>
        <taxon>Rubellimicrobium</taxon>
    </lineage>
</organism>
<dbReference type="PATRIC" id="fig|1123069.3.peg.797"/>
<evidence type="ECO:0000259" key="5">
    <source>
        <dbReference type="Pfam" id="PF00370"/>
    </source>
</evidence>
<dbReference type="AlphaFoldDB" id="S9R5B6"/>
<sequence length="328" mass="34692">MKALAISAIGPCCLPVDAAGRPLRPGILYGVDTRAAPEIAELTARLGEEAILRRAGQALTSQAVGPKILWLARHEPAIWSRTARLHTATSFLLERLTGRFAMDRYTAAGWAPLYDIATGDWSADLLGICDRSQLPDLLWSAEIAGHVTPEAAQETGLAPGTPVTTGTIDAAAEAVSVGLRRPGDMMLMYGSTVFVIQLTERRLTDSRLWTAPWLHPGPAAAMAGLATSGTLTQWLRGLLAPHLDRAEGFAHLHAEAEASPPGREALSACPISRASARRCTIPMRAACCSGSTSPMAAATSTTRLSKGLPQPPAISWRPIARPAPPRPA</sequence>
<dbReference type="Pfam" id="PF00370">
    <property type="entry name" value="FGGY_N"/>
    <property type="match status" value="1"/>
</dbReference>
<dbReference type="GO" id="GO:0005975">
    <property type="term" value="P:carbohydrate metabolic process"/>
    <property type="evidence" value="ECO:0007669"/>
    <property type="project" value="InterPro"/>
</dbReference>
<proteinExistence type="inferred from homology"/>
<dbReference type="EMBL" id="AOLV01000009">
    <property type="protein sequence ID" value="EPX87158.1"/>
    <property type="molecule type" value="Genomic_DNA"/>
</dbReference>
<dbReference type="HOGENOM" id="CLU_847002_0_0_5"/>
<dbReference type="STRING" id="1123069.ruthe_00829"/>
<dbReference type="InterPro" id="IPR018484">
    <property type="entry name" value="FGGY_N"/>
</dbReference>
<evidence type="ECO:0000256" key="2">
    <source>
        <dbReference type="ARBA" id="ARBA00022679"/>
    </source>
</evidence>
<evidence type="ECO:0000256" key="1">
    <source>
        <dbReference type="ARBA" id="ARBA00009156"/>
    </source>
</evidence>
<comment type="caution">
    <text evidence="6">The sequence shown here is derived from an EMBL/GenBank/DDBJ whole genome shotgun (WGS) entry which is preliminary data.</text>
</comment>
<accession>S9R5B6</accession>
<name>S9R5B6_9RHOB</name>
<keyword evidence="2" id="KW-0808">Transferase</keyword>
<evidence type="ECO:0000313" key="6">
    <source>
        <dbReference type="EMBL" id="EPX87158.1"/>
    </source>
</evidence>
<protein>
    <submittedName>
        <fullName evidence="6">Sugar (Pentulose and hexulose) kinase</fullName>
    </submittedName>
</protein>
<evidence type="ECO:0000256" key="3">
    <source>
        <dbReference type="ARBA" id="ARBA00022777"/>
    </source>
</evidence>
<comment type="similarity">
    <text evidence="1">Belongs to the FGGY kinase family.</text>
</comment>
<dbReference type="InterPro" id="IPR050406">
    <property type="entry name" value="FGGY_Carb_Kinase"/>
</dbReference>
<dbReference type="InterPro" id="IPR043129">
    <property type="entry name" value="ATPase_NBD"/>
</dbReference>
<keyword evidence="3 6" id="KW-0418">Kinase</keyword>
<evidence type="ECO:0000313" key="7">
    <source>
        <dbReference type="Proteomes" id="UP000015346"/>
    </source>
</evidence>
<dbReference type="Gene3D" id="3.30.420.40">
    <property type="match status" value="2"/>
</dbReference>
<dbReference type="GO" id="GO:0016301">
    <property type="term" value="F:kinase activity"/>
    <property type="evidence" value="ECO:0007669"/>
    <property type="project" value="UniProtKB-KW"/>
</dbReference>
<dbReference type="SUPFAM" id="SSF53067">
    <property type="entry name" value="Actin-like ATPase domain"/>
    <property type="match status" value="2"/>
</dbReference>
<dbReference type="PANTHER" id="PTHR43095:SF5">
    <property type="entry name" value="XYLULOSE KINASE"/>
    <property type="match status" value="1"/>
</dbReference>
<gene>
    <name evidence="6" type="ORF">ruthe_00829</name>
</gene>